<comment type="caution">
    <text evidence="1">The sequence shown here is derived from an EMBL/GenBank/DDBJ whole genome shotgun (WGS) entry which is preliminary data.</text>
</comment>
<protein>
    <submittedName>
        <fullName evidence="1">Superoxide dismutase</fullName>
    </submittedName>
</protein>
<dbReference type="PROSITE" id="PS51318">
    <property type="entry name" value="TAT"/>
    <property type="match status" value="1"/>
</dbReference>
<reference evidence="1" key="1">
    <citation type="submission" date="2019-09" db="EMBL/GenBank/DDBJ databases">
        <title>Genomic analysis of Haloferax sp. CBA1149.</title>
        <authorList>
            <person name="Roh S.W."/>
        </authorList>
    </citation>
    <scope>NUCLEOTIDE SEQUENCE</scope>
    <source>
        <strain evidence="1">CBA1149</strain>
    </source>
</reference>
<evidence type="ECO:0000313" key="1">
    <source>
        <dbReference type="EMBL" id="KAB1187598.1"/>
    </source>
</evidence>
<sequence length="317" mass="32560">MSSKQDGDGRIDYNRRALLKALPIAGLAVVGTGTAAAKSAFPAVIPLPIGFQPEGIVTGLGTDFFVGSLAGGAIYRGDLRTGSGDVFVPPTGGPAVGLSHDARSNYLFVAGGPTGRASVYDADTGALVADYELQDSQFVNDVVVTRTAAYFTDSARPSLYRIPLGAGGDVPNQSAVEEIPLSGDFTSVAGFNANGIDAPPNGKYLIVVNTSTGLLYKVDPASGDATEIDLGGETVTAGDGILLAGRTLYVVRNQLNQIAVVTLDPDATAGEVVDVITNPLFDVPTTVTGFGNSLYAVNARFGTPPANAEYDVVRVSK</sequence>
<dbReference type="SUPFAM" id="SSF63825">
    <property type="entry name" value="YWTD domain"/>
    <property type="match status" value="1"/>
</dbReference>
<dbReference type="RefSeq" id="WP_151136426.1">
    <property type="nucleotide sequence ID" value="NZ_VZUS01000001.1"/>
</dbReference>
<proteinExistence type="predicted"/>
<dbReference type="InterPro" id="IPR015943">
    <property type="entry name" value="WD40/YVTN_repeat-like_dom_sf"/>
</dbReference>
<name>A0A643JWK0_9EURY</name>
<dbReference type="InterPro" id="IPR006311">
    <property type="entry name" value="TAT_signal"/>
</dbReference>
<dbReference type="Gene3D" id="2.130.10.10">
    <property type="entry name" value="YVTN repeat-like/Quinoprotein amine dehydrogenase"/>
    <property type="match status" value="1"/>
</dbReference>
<dbReference type="AlphaFoldDB" id="A0A643JWK0"/>
<organism evidence="1">
    <name type="scientific">Haloferax sp. CBA1149</name>
    <dbReference type="NCBI Taxonomy" id="2650753"/>
    <lineage>
        <taxon>Archaea</taxon>
        <taxon>Methanobacteriati</taxon>
        <taxon>Methanobacteriota</taxon>
        <taxon>Stenosarchaea group</taxon>
        <taxon>Halobacteria</taxon>
        <taxon>Halobacteriales</taxon>
        <taxon>Haloferacaceae</taxon>
        <taxon>Haloferax</taxon>
    </lineage>
</organism>
<accession>A0A643JWK0</accession>
<gene>
    <name evidence="1" type="ORF">Hfx1149_05965</name>
</gene>
<dbReference type="EMBL" id="VZUS01000001">
    <property type="protein sequence ID" value="KAB1187598.1"/>
    <property type="molecule type" value="Genomic_DNA"/>
</dbReference>